<dbReference type="RefSeq" id="XP_013290126.1">
    <property type="nucleotide sequence ID" value="XM_013434672.1"/>
</dbReference>
<feature type="region of interest" description="Disordered" evidence="2">
    <location>
        <begin position="537"/>
        <end position="565"/>
    </location>
</feature>
<evidence type="ECO:0000259" key="3">
    <source>
        <dbReference type="SMART" id="SM00906"/>
    </source>
</evidence>
<name>A0A0D2GZ36_9EURO</name>
<keyword evidence="1" id="KW-0539">Nucleus</keyword>
<protein>
    <recommendedName>
        <fullName evidence="3">Xylanolytic transcriptional activator regulatory domain-containing protein</fullName>
    </recommendedName>
</protein>
<dbReference type="InterPro" id="IPR052761">
    <property type="entry name" value="Fungal_Detox/Toxin_TFs"/>
</dbReference>
<dbReference type="CDD" id="cd12148">
    <property type="entry name" value="fungal_TF_MHR"/>
    <property type="match status" value="1"/>
</dbReference>
<dbReference type="GO" id="GO:0006351">
    <property type="term" value="P:DNA-templated transcription"/>
    <property type="evidence" value="ECO:0007669"/>
    <property type="project" value="InterPro"/>
</dbReference>
<dbReference type="EMBL" id="KN846969">
    <property type="protein sequence ID" value="KIW86318.1"/>
    <property type="molecule type" value="Genomic_DNA"/>
</dbReference>
<evidence type="ECO:0000256" key="2">
    <source>
        <dbReference type="SAM" id="MobiDB-lite"/>
    </source>
</evidence>
<dbReference type="SMART" id="SM00906">
    <property type="entry name" value="Fungal_trans"/>
    <property type="match status" value="1"/>
</dbReference>
<dbReference type="GO" id="GO:0003677">
    <property type="term" value="F:DNA binding"/>
    <property type="evidence" value="ECO:0007669"/>
    <property type="project" value="InterPro"/>
</dbReference>
<evidence type="ECO:0000256" key="1">
    <source>
        <dbReference type="ARBA" id="ARBA00023242"/>
    </source>
</evidence>
<dbReference type="PANTHER" id="PTHR47425">
    <property type="entry name" value="FARB-RELATED"/>
    <property type="match status" value="1"/>
</dbReference>
<dbReference type="VEuPathDB" id="FungiDB:Z517_01714"/>
<dbReference type="Proteomes" id="UP000053029">
    <property type="component" value="Unassembled WGS sequence"/>
</dbReference>
<dbReference type="GeneID" id="25301204"/>
<proteinExistence type="predicted"/>
<dbReference type="Pfam" id="PF04082">
    <property type="entry name" value="Fungal_trans"/>
    <property type="match status" value="1"/>
</dbReference>
<feature type="compositionally biased region" description="Polar residues" evidence="2">
    <location>
        <begin position="539"/>
        <end position="563"/>
    </location>
</feature>
<gene>
    <name evidence="4" type="ORF">Z517_01714</name>
</gene>
<accession>A0A0D2GZ36</accession>
<reference evidence="4 5" key="1">
    <citation type="submission" date="2015-01" db="EMBL/GenBank/DDBJ databases">
        <title>The Genome Sequence of Fonsecaea pedrosoi CBS 271.37.</title>
        <authorList>
            <consortium name="The Broad Institute Genomics Platform"/>
            <person name="Cuomo C."/>
            <person name="de Hoog S."/>
            <person name="Gorbushina A."/>
            <person name="Stielow B."/>
            <person name="Teixiera M."/>
            <person name="Abouelleil A."/>
            <person name="Chapman S.B."/>
            <person name="Priest M."/>
            <person name="Young S.K."/>
            <person name="Wortman J."/>
            <person name="Nusbaum C."/>
            <person name="Birren B."/>
        </authorList>
    </citation>
    <scope>NUCLEOTIDE SEQUENCE [LARGE SCALE GENOMIC DNA]</scope>
    <source>
        <strain evidence="4 5">CBS 271.37</strain>
    </source>
</reference>
<dbReference type="HOGENOM" id="CLU_006329_8_0_1"/>
<evidence type="ECO:0000313" key="5">
    <source>
        <dbReference type="Proteomes" id="UP000053029"/>
    </source>
</evidence>
<evidence type="ECO:0000313" key="4">
    <source>
        <dbReference type="EMBL" id="KIW86318.1"/>
    </source>
</evidence>
<dbReference type="GO" id="GO:0008270">
    <property type="term" value="F:zinc ion binding"/>
    <property type="evidence" value="ECO:0007669"/>
    <property type="project" value="InterPro"/>
</dbReference>
<dbReference type="InterPro" id="IPR007219">
    <property type="entry name" value="XnlR_reg_dom"/>
</dbReference>
<keyword evidence="5" id="KW-1185">Reference proteome</keyword>
<dbReference type="OrthoDB" id="5041285at2759"/>
<organism evidence="4 5">
    <name type="scientific">Fonsecaea pedrosoi CBS 271.37</name>
    <dbReference type="NCBI Taxonomy" id="1442368"/>
    <lineage>
        <taxon>Eukaryota</taxon>
        <taxon>Fungi</taxon>
        <taxon>Dikarya</taxon>
        <taxon>Ascomycota</taxon>
        <taxon>Pezizomycotina</taxon>
        <taxon>Eurotiomycetes</taxon>
        <taxon>Chaetothyriomycetidae</taxon>
        <taxon>Chaetothyriales</taxon>
        <taxon>Herpotrichiellaceae</taxon>
        <taxon>Fonsecaea</taxon>
    </lineage>
</organism>
<dbReference type="AlphaFoldDB" id="A0A0D2GZ36"/>
<sequence length="616" mass="68396">MPLTAPISLAPIDPNAGQISTGVYHDIFGDDERKSLDSVHGTVLSSGMSVELEYAAQTSPTASPNHATDTAETLPRSRLPRFIKFLPSHLDQDDLRYLQARGCFTFLSADLCKTIMRRYAEFIHPLVPVIDLEEFVAALFSDVEKKISPLLYHAVMCAGLAAVDVQTILSHGFESKVAARKQCYTRAKVLFDMDVETDRLVTCQASILLSSWASYEHSRDPFYWMGVAISEACTLRIDKPGSNTNLPKKDQVLRQRIWWTLILRECDICLTLGRPPRISLYRSPLPQHDIFGNTASLSHYSHLPETGKLRRDPWIQRRLEMAYIEKAKLALVIYQILKLSSSNDDVASGQKSRNARIWQLESELKDWRLQLPMELTSYDAALNLFEGADRSLQMTMSTLLLTQLMAVVMLHRSEASATNWPKSSQIGDDWFDDIEALDAQGHTRSIRQAAHEITTIHETLHEQQLTGSLPPTCVATICTAVFVHLLDARSTEGPIREAALKHLDTCLTILPELGQVNEAANDIARLIVPAVQAVRASSAPATSKENATSPSRPTGLNRPQYTNGAPLDTPSFMDGVMPDQAPIINGTLSPWDLFGSALEFGGQDPFFGIEGIFDPE</sequence>
<feature type="domain" description="Xylanolytic transcriptional activator regulatory" evidence="3">
    <location>
        <begin position="221"/>
        <end position="291"/>
    </location>
</feature>
<dbReference type="PANTHER" id="PTHR47425:SF3">
    <property type="entry name" value="ZN(II)2CYS6 TRANSCRIPTION FACTOR (EUROFUNG)"/>
    <property type="match status" value="1"/>
</dbReference>